<sequence>MKCSLVFSSILITVALCSAQPVCCENAPKASALPDPTNEAALLEAGFKPLFNGKDLAGWKKVGGNASYEVKNGAIRGFGTKINRNTFLRTEKDYSDFIFVFQMKMLDRKGNSGCQFRSNHREGNGRVYGYQCEHDNFKKGKRAWTAGVYDEARRGWLYPGKLGGNDEVTKQAFTEQGVKLFDWDGWNTIVIRCQGRHIQTWLNGEKRADFIDKDEENFSPEGFFGLQVHSGESGDILWRNIYIKEL</sequence>
<dbReference type="OrthoDB" id="176168at2"/>
<keyword evidence="4" id="KW-1185">Reference proteome</keyword>
<evidence type="ECO:0000256" key="1">
    <source>
        <dbReference type="SAM" id="SignalP"/>
    </source>
</evidence>
<feature type="chain" id="PRO_5016336709" description="3-keto-alpha-glucoside-1,2-lyase/3-keto-2-hydroxy-glucal hydratase domain-containing protein" evidence="1">
    <location>
        <begin position="20"/>
        <end position="246"/>
    </location>
</feature>
<dbReference type="Gene3D" id="2.60.120.560">
    <property type="entry name" value="Exo-inulinase, domain 1"/>
    <property type="match status" value="1"/>
</dbReference>
<dbReference type="RefSeq" id="WP_110130871.1">
    <property type="nucleotide sequence ID" value="NZ_QHJQ01000004.1"/>
</dbReference>
<gene>
    <name evidence="3" type="ORF">DDZ13_07770</name>
</gene>
<dbReference type="Proteomes" id="UP000247099">
    <property type="component" value="Unassembled WGS sequence"/>
</dbReference>
<dbReference type="EMBL" id="QHJQ01000004">
    <property type="protein sequence ID" value="PXA04420.1"/>
    <property type="molecule type" value="Genomic_DNA"/>
</dbReference>
<dbReference type="InParanoid" id="A0A317ZG69"/>
<reference evidence="3 4" key="1">
    <citation type="submission" date="2018-05" db="EMBL/GenBank/DDBJ databases">
        <title>Coraliomargarita sinensis sp. nov., isolated from a marine solar saltern.</title>
        <authorList>
            <person name="Zhou L.Y."/>
        </authorList>
    </citation>
    <scope>NUCLEOTIDE SEQUENCE [LARGE SCALE GENOMIC DNA]</scope>
    <source>
        <strain evidence="3 4">WN38</strain>
    </source>
</reference>
<evidence type="ECO:0000313" key="3">
    <source>
        <dbReference type="EMBL" id="PXA04420.1"/>
    </source>
</evidence>
<feature type="domain" description="3-keto-alpha-glucoside-1,2-lyase/3-keto-2-hydroxy-glucal hydratase" evidence="2">
    <location>
        <begin position="46"/>
        <end position="244"/>
    </location>
</feature>
<evidence type="ECO:0000313" key="4">
    <source>
        <dbReference type="Proteomes" id="UP000247099"/>
    </source>
</evidence>
<comment type="caution">
    <text evidence="3">The sequence shown here is derived from an EMBL/GenBank/DDBJ whole genome shotgun (WGS) entry which is preliminary data.</text>
</comment>
<protein>
    <recommendedName>
        <fullName evidence="2">3-keto-alpha-glucoside-1,2-lyase/3-keto-2-hydroxy-glucal hydratase domain-containing protein</fullName>
    </recommendedName>
</protein>
<evidence type="ECO:0000259" key="2">
    <source>
        <dbReference type="Pfam" id="PF06439"/>
    </source>
</evidence>
<proteinExistence type="predicted"/>
<dbReference type="GO" id="GO:0016787">
    <property type="term" value="F:hydrolase activity"/>
    <property type="evidence" value="ECO:0007669"/>
    <property type="project" value="InterPro"/>
</dbReference>
<dbReference type="InterPro" id="IPR010496">
    <property type="entry name" value="AL/BT2_dom"/>
</dbReference>
<accession>A0A317ZG69</accession>
<dbReference type="Pfam" id="PF06439">
    <property type="entry name" value="3keto-disac_hyd"/>
    <property type="match status" value="1"/>
</dbReference>
<organism evidence="3 4">
    <name type="scientific">Coraliomargarita sinensis</name>
    <dbReference type="NCBI Taxonomy" id="2174842"/>
    <lineage>
        <taxon>Bacteria</taxon>
        <taxon>Pseudomonadati</taxon>
        <taxon>Verrucomicrobiota</taxon>
        <taxon>Opitutia</taxon>
        <taxon>Puniceicoccales</taxon>
        <taxon>Coraliomargaritaceae</taxon>
        <taxon>Coraliomargarita</taxon>
    </lineage>
</organism>
<keyword evidence="1" id="KW-0732">Signal</keyword>
<name>A0A317ZG69_9BACT</name>
<feature type="signal peptide" evidence="1">
    <location>
        <begin position="1"/>
        <end position="19"/>
    </location>
</feature>
<dbReference type="AlphaFoldDB" id="A0A317ZG69"/>